<keyword evidence="2" id="KW-1185">Reference proteome</keyword>
<accession>A0AAV7NHC0</accession>
<evidence type="ECO:0000313" key="2">
    <source>
        <dbReference type="Proteomes" id="UP001066276"/>
    </source>
</evidence>
<comment type="caution">
    <text evidence="1">The sequence shown here is derived from an EMBL/GenBank/DDBJ whole genome shotgun (WGS) entry which is preliminary data.</text>
</comment>
<dbReference type="Proteomes" id="UP001066276">
    <property type="component" value="Chromosome 8"/>
</dbReference>
<dbReference type="AlphaFoldDB" id="A0AAV7NHC0"/>
<proteinExistence type="predicted"/>
<name>A0AAV7NHC0_PLEWA</name>
<sequence>MFWECWRAWNLDDTGVPAWGAWNLDDTGVPGIDSSQHLNTYDEVKPTQNPRILTWRGAVPDIGWTSRREVGVVVRSCPGLPAVLPVTGQAVSGARHRLGLKERGQSSD</sequence>
<organism evidence="1 2">
    <name type="scientific">Pleurodeles waltl</name>
    <name type="common">Iberian ribbed newt</name>
    <dbReference type="NCBI Taxonomy" id="8319"/>
    <lineage>
        <taxon>Eukaryota</taxon>
        <taxon>Metazoa</taxon>
        <taxon>Chordata</taxon>
        <taxon>Craniata</taxon>
        <taxon>Vertebrata</taxon>
        <taxon>Euteleostomi</taxon>
        <taxon>Amphibia</taxon>
        <taxon>Batrachia</taxon>
        <taxon>Caudata</taxon>
        <taxon>Salamandroidea</taxon>
        <taxon>Salamandridae</taxon>
        <taxon>Pleurodelinae</taxon>
        <taxon>Pleurodeles</taxon>
    </lineage>
</organism>
<dbReference type="EMBL" id="JANPWB010000012">
    <property type="protein sequence ID" value="KAJ1115455.1"/>
    <property type="molecule type" value="Genomic_DNA"/>
</dbReference>
<gene>
    <name evidence="1" type="ORF">NDU88_003679</name>
</gene>
<reference evidence="1" key="1">
    <citation type="journal article" date="2022" name="bioRxiv">
        <title>Sequencing and chromosome-scale assembly of the giantPleurodeles waltlgenome.</title>
        <authorList>
            <person name="Brown T."/>
            <person name="Elewa A."/>
            <person name="Iarovenko S."/>
            <person name="Subramanian E."/>
            <person name="Araus A.J."/>
            <person name="Petzold A."/>
            <person name="Susuki M."/>
            <person name="Suzuki K.-i.T."/>
            <person name="Hayashi T."/>
            <person name="Toyoda A."/>
            <person name="Oliveira C."/>
            <person name="Osipova E."/>
            <person name="Leigh N.D."/>
            <person name="Simon A."/>
            <person name="Yun M.H."/>
        </authorList>
    </citation>
    <scope>NUCLEOTIDE SEQUENCE</scope>
    <source>
        <strain evidence="1">20211129_DDA</strain>
        <tissue evidence="1">Liver</tissue>
    </source>
</reference>
<protein>
    <submittedName>
        <fullName evidence="1">Uncharacterized protein</fullName>
    </submittedName>
</protein>
<evidence type="ECO:0000313" key="1">
    <source>
        <dbReference type="EMBL" id="KAJ1115455.1"/>
    </source>
</evidence>